<dbReference type="SMART" id="SM00028">
    <property type="entry name" value="TPR"/>
    <property type="match status" value="6"/>
</dbReference>
<dbReference type="Pfam" id="PF13424">
    <property type="entry name" value="TPR_12"/>
    <property type="match status" value="1"/>
</dbReference>
<dbReference type="Gene3D" id="1.25.40.10">
    <property type="entry name" value="Tetratricopeptide repeat domain"/>
    <property type="match status" value="2"/>
</dbReference>
<dbReference type="InterPro" id="IPR011990">
    <property type="entry name" value="TPR-like_helical_dom_sf"/>
</dbReference>
<keyword evidence="4 6" id="KW-0802">TPR repeat</keyword>
<dbReference type="InterPro" id="IPR051476">
    <property type="entry name" value="Bac_ResReg_Asp_Phosphatase"/>
</dbReference>
<accession>A0ABU1IHC9</accession>
<dbReference type="Proteomes" id="UP001185012">
    <property type="component" value="Unassembled WGS sequence"/>
</dbReference>
<comment type="similarity">
    <text evidence="5">Belongs to the Rap family.</text>
</comment>
<evidence type="ECO:0000256" key="6">
    <source>
        <dbReference type="PROSITE-ProRule" id="PRU00339"/>
    </source>
</evidence>
<protein>
    <submittedName>
        <fullName evidence="8">Tetratricopeptide (TPR) repeat protein</fullName>
    </submittedName>
</protein>
<dbReference type="Pfam" id="PF13432">
    <property type="entry name" value="TPR_16"/>
    <property type="match status" value="1"/>
</dbReference>
<dbReference type="Pfam" id="PF12862">
    <property type="entry name" value="ANAPC5"/>
    <property type="match status" value="1"/>
</dbReference>
<sequence length="421" mass="48568">MEDLADDNISPATISNVERGVPHVSMDKAMYLLDKLKIETRQIPHLLMEEENELKRIQLKLESIESLWRFKQYDKALQKIKDLSLDDAHPFAATAAYLQGKCLIDKGKPKQAERALYNAIKLANQHAYNRETNVEAASFCELSICAYNENNLDTALQFTNSALGAFHDNGERQHLRYALLRNKAVFLDKLGNVNAGMRVIEEVWDSLDKTENVDTRITFHWLRSEFLRKTGEINEAFKYAKQGLALAVANNHSKYIFDFWTILGCLHTAQSELDKAESCFDTALSGKDTLSDQRTLSITFAKLGVLYIHQQKYPEAKEAITQAVQHAKKQNDLSQLTYALMVMGDLLKKNEEVKEAIQYYQRALELAQKHALKRREYKLLLKLAECWHPIDEKEFQKCMMNIYQVKKELKDKEGDFFDEMD</sequence>
<name>A0ABU1IHC9_9BACL</name>
<keyword evidence="2" id="KW-0963">Cytoplasm</keyword>
<dbReference type="EMBL" id="JAVDQG010000001">
    <property type="protein sequence ID" value="MDR6224183.1"/>
    <property type="molecule type" value="Genomic_DNA"/>
</dbReference>
<evidence type="ECO:0000313" key="9">
    <source>
        <dbReference type="Proteomes" id="UP001185012"/>
    </source>
</evidence>
<dbReference type="InterPro" id="IPR019734">
    <property type="entry name" value="TPR_rpt"/>
</dbReference>
<organism evidence="8 9">
    <name type="scientific">Desmospora profundinema</name>
    <dbReference type="NCBI Taxonomy" id="1571184"/>
    <lineage>
        <taxon>Bacteria</taxon>
        <taxon>Bacillati</taxon>
        <taxon>Bacillota</taxon>
        <taxon>Bacilli</taxon>
        <taxon>Bacillales</taxon>
        <taxon>Thermoactinomycetaceae</taxon>
        <taxon>Desmospora</taxon>
    </lineage>
</organism>
<proteinExistence type="inferred from homology"/>
<dbReference type="InterPro" id="IPR026000">
    <property type="entry name" value="Apc5_dom"/>
</dbReference>
<gene>
    <name evidence="8" type="ORF">JOE21_000171</name>
</gene>
<dbReference type="PROSITE" id="PS50005">
    <property type="entry name" value="TPR"/>
    <property type="match status" value="1"/>
</dbReference>
<dbReference type="PANTHER" id="PTHR46630:SF1">
    <property type="entry name" value="TETRATRICOPEPTIDE REPEAT PROTEIN 29"/>
    <property type="match status" value="1"/>
</dbReference>
<evidence type="ECO:0000256" key="1">
    <source>
        <dbReference type="ARBA" id="ARBA00004496"/>
    </source>
</evidence>
<keyword evidence="3" id="KW-0677">Repeat</keyword>
<reference evidence="8 9" key="1">
    <citation type="submission" date="2023-07" db="EMBL/GenBank/DDBJ databases">
        <title>Genomic Encyclopedia of Type Strains, Phase IV (KMG-IV): sequencing the most valuable type-strain genomes for metagenomic binning, comparative biology and taxonomic classification.</title>
        <authorList>
            <person name="Goeker M."/>
        </authorList>
    </citation>
    <scope>NUCLEOTIDE SEQUENCE [LARGE SCALE GENOMIC DNA]</scope>
    <source>
        <strain evidence="8 9">DSM 45903</strain>
    </source>
</reference>
<evidence type="ECO:0000256" key="5">
    <source>
        <dbReference type="ARBA" id="ARBA00038253"/>
    </source>
</evidence>
<feature type="domain" description="Anaphase-promoting complex subunit 5" evidence="7">
    <location>
        <begin position="167"/>
        <end position="203"/>
    </location>
</feature>
<evidence type="ECO:0000313" key="8">
    <source>
        <dbReference type="EMBL" id="MDR6224183.1"/>
    </source>
</evidence>
<comment type="caution">
    <text evidence="8">The sequence shown here is derived from an EMBL/GenBank/DDBJ whole genome shotgun (WGS) entry which is preliminary data.</text>
</comment>
<comment type="subcellular location">
    <subcellularLocation>
        <location evidence="1">Cytoplasm</location>
    </subcellularLocation>
</comment>
<evidence type="ECO:0000256" key="4">
    <source>
        <dbReference type="ARBA" id="ARBA00022803"/>
    </source>
</evidence>
<evidence type="ECO:0000256" key="3">
    <source>
        <dbReference type="ARBA" id="ARBA00022737"/>
    </source>
</evidence>
<evidence type="ECO:0000256" key="2">
    <source>
        <dbReference type="ARBA" id="ARBA00022490"/>
    </source>
</evidence>
<dbReference type="SUPFAM" id="SSF48452">
    <property type="entry name" value="TPR-like"/>
    <property type="match status" value="2"/>
</dbReference>
<evidence type="ECO:0000259" key="7">
    <source>
        <dbReference type="Pfam" id="PF12862"/>
    </source>
</evidence>
<dbReference type="PANTHER" id="PTHR46630">
    <property type="entry name" value="TETRATRICOPEPTIDE REPEAT PROTEIN 29"/>
    <property type="match status" value="1"/>
</dbReference>
<feature type="repeat" description="TPR" evidence="6">
    <location>
        <begin position="337"/>
        <end position="370"/>
    </location>
</feature>
<keyword evidence="9" id="KW-1185">Reference proteome</keyword>